<evidence type="ECO:0000256" key="3">
    <source>
        <dbReference type="SAM" id="MobiDB-lite"/>
    </source>
</evidence>
<dbReference type="PANTHER" id="PTHR30158:SF24">
    <property type="entry name" value="HLYD FAMILY SECRETION PROTEIN"/>
    <property type="match status" value="1"/>
</dbReference>
<feature type="signal peptide" evidence="4">
    <location>
        <begin position="1"/>
        <end position="21"/>
    </location>
</feature>
<dbReference type="InterPro" id="IPR006143">
    <property type="entry name" value="RND_pump_MFP"/>
</dbReference>
<evidence type="ECO:0000259" key="7">
    <source>
        <dbReference type="Pfam" id="PF25944"/>
    </source>
</evidence>
<dbReference type="InterPro" id="IPR058624">
    <property type="entry name" value="MdtA-like_HH"/>
</dbReference>
<keyword evidence="4" id="KW-0732">Signal</keyword>
<dbReference type="GO" id="GO:0005886">
    <property type="term" value="C:plasma membrane"/>
    <property type="evidence" value="ECO:0007669"/>
    <property type="project" value="TreeGrafter"/>
</dbReference>
<evidence type="ECO:0000256" key="2">
    <source>
        <dbReference type="SAM" id="Coils"/>
    </source>
</evidence>
<dbReference type="InterPro" id="IPR058626">
    <property type="entry name" value="MdtA-like_b-barrel"/>
</dbReference>
<dbReference type="Gene3D" id="1.10.287.470">
    <property type="entry name" value="Helix hairpin bin"/>
    <property type="match status" value="1"/>
</dbReference>
<protein>
    <submittedName>
        <fullName evidence="8">Efflux RND transporter periplasmic adaptor subunit</fullName>
    </submittedName>
</protein>
<sequence length="414" mass="44102">MITALPRLSLAALSLAALALAGCSEQNQGQPAAAPPPPSVTVAHPTTRTITDYDEYVGRFAAVDLVNVYARVSGYLEKVAFTDGQLVKQGDLLFTIDKRPFQVAHDQAQANLQRAQAELDFATSDLQRAQTLIDDKTSNAISKQAYDQRLQSERTARASVAAAQAALQASQLDLDFTDLKAPVSGRIGDRKVSVGNLVTGGSGGTNTNTLLATIVSLDPIYFEFTYDEASYLRYQRMAKELGTKADSIPVKLGLIDEKGFPHEGKLDFVDNRISEDTGTIRGRATFANPDGTFTPGMFGRIEIPSSAPHEALLVSDVAIGTEQTRKFVYVMQPGDQPQAPQMKYVTLGRAYDGQRVVTSGLSKDDLVVVNGLMRIRPGAKVVGKLEAPAAPPAAGAAADTKPADGKASTTTTAN</sequence>
<name>A0A9E7A318_9HYPH</name>
<dbReference type="Proteomes" id="UP000831684">
    <property type="component" value="Chromosome"/>
</dbReference>
<dbReference type="Gene3D" id="2.40.50.100">
    <property type="match status" value="1"/>
</dbReference>
<evidence type="ECO:0000256" key="1">
    <source>
        <dbReference type="ARBA" id="ARBA00009477"/>
    </source>
</evidence>
<dbReference type="Pfam" id="PF25876">
    <property type="entry name" value="HH_MFP_RND"/>
    <property type="match status" value="1"/>
</dbReference>
<dbReference type="GO" id="GO:0022857">
    <property type="term" value="F:transmembrane transporter activity"/>
    <property type="evidence" value="ECO:0007669"/>
    <property type="project" value="InterPro"/>
</dbReference>
<feature type="region of interest" description="Disordered" evidence="3">
    <location>
        <begin position="388"/>
        <end position="414"/>
    </location>
</feature>
<organism evidence="8 9">
    <name type="scientific">Ancylobacter polymorphus</name>
    <dbReference type="NCBI Taxonomy" id="223390"/>
    <lineage>
        <taxon>Bacteria</taxon>
        <taxon>Pseudomonadati</taxon>
        <taxon>Pseudomonadota</taxon>
        <taxon>Alphaproteobacteria</taxon>
        <taxon>Hyphomicrobiales</taxon>
        <taxon>Xanthobacteraceae</taxon>
        <taxon>Ancylobacter</taxon>
    </lineage>
</organism>
<accession>A0A9E7A318</accession>
<dbReference type="RefSeq" id="WP_244375968.1">
    <property type="nucleotide sequence ID" value="NZ_CP083239.1"/>
</dbReference>
<dbReference type="AlphaFoldDB" id="A0A9E7A318"/>
<dbReference type="PANTHER" id="PTHR30158">
    <property type="entry name" value="ACRA/E-RELATED COMPONENT OF DRUG EFFLUX TRANSPORTER"/>
    <property type="match status" value="1"/>
</dbReference>
<feature type="domain" description="Multidrug resistance protein MdtA-like alpha-helical hairpin" evidence="5">
    <location>
        <begin position="106"/>
        <end position="177"/>
    </location>
</feature>
<evidence type="ECO:0000259" key="5">
    <source>
        <dbReference type="Pfam" id="PF25876"/>
    </source>
</evidence>
<keyword evidence="2" id="KW-0175">Coiled coil</keyword>
<dbReference type="Gene3D" id="2.40.420.20">
    <property type="match status" value="1"/>
</dbReference>
<feature type="domain" description="Multidrug resistance protein MdtA-like barrel-sandwich hybrid" evidence="6">
    <location>
        <begin position="66"/>
        <end position="202"/>
    </location>
</feature>
<evidence type="ECO:0000256" key="4">
    <source>
        <dbReference type="SAM" id="SignalP"/>
    </source>
</evidence>
<comment type="similarity">
    <text evidence="1">Belongs to the membrane fusion protein (MFP) (TC 8.A.1) family.</text>
</comment>
<evidence type="ECO:0000259" key="6">
    <source>
        <dbReference type="Pfam" id="PF25917"/>
    </source>
</evidence>
<dbReference type="SUPFAM" id="SSF111369">
    <property type="entry name" value="HlyD-like secretion proteins"/>
    <property type="match status" value="1"/>
</dbReference>
<feature type="coiled-coil region" evidence="2">
    <location>
        <begin position="105"/>
        <end position="132"/>
    </location>
</feature>
<dbReference type="Pfam" id="PF25917">
    <property type="entry name" value="BSH_RND"/>
    <property type="match status" value="1"/>
</dbReference>
<dbReference type="EMBL" id="CP083239">
    <property type="protein sequence ID" value="UOK69769.1"/>
    <property type="molecule type" value="Genomic_DNA"/>
</dbReference>
<dbReference type="PROSITE" id="PS51257">
    <property type="entry name" value="PROKAR_LIPOPROTEIN"/>
    <property type="match status" value="1"/>
</dbReference>
<dbReference type="GO" id="GO:0046677">
    <property type="term" value="P:response to antibiotic"/>
    <property type="evidence" value="ECO:0007669"/>
    <property type="project" value="TreeGrafter"/>
</dbReference>
<gene>
    <name evidence="8" type="ORF">K9D25_13545</name>
</gene>
<dbReference type="Pfam" id="PF25944">
    <property type="entry name" value="Beta-barrel_RND"/>
    <property type="match status" value="1"/>
</dbReference>
<dbReference type="NCBIfam" id="TIGR01730">
    <property type="entry name" value="RND_mfp"/>
    <property type="match status" value="1"/>
</dbReference>
<evidence type="ECO:0000313" key="9">
    <source>
        <dbReference type="Proteomes" id="UP000831684"/>
    </source>
</evidence>
<proteinExistence type="inferred from homology"/>
<evidence type="ECO:0000313" key="8">
    <source>
        <dbReference type="EMBL" id="UOK69769.1"/>
    </source>
</evidence>
<dbReference type="Gene3D" id="2.40.30.170">
    <property type="match status" value="1"/>
</dbReference>
<dbReference type="GO" id="GO:0030313">
    <property type="term" value="C:cell envelope"/>
    <property type="evidence" value="ECO:0007669"/>
    <property type="project" value="UniProtKB-SubCell"/>
</dbReference>
<feature type="domain" description="Multidrug resistance protein MdtA-like beta-barrel" evidence="7">
    <location>
        <begin position="219"/>
        <end position="303"/>
    </location>
</feature>
<reference evidence="8" key="1">
    <citation type="submission" date="2021-09" db="EMBL/GenBank/DDBJ databases">
        <title>Network and meta-omics reveal the key degrader and cooperation patterns in an efficient 1,4-dioxane-degrading microbial community.</title>
        <authorList>
            <person name="Dai C."/>
        </authorList>
    </citation>
    <scope>NUCLEOTIDE SEQUENCE</scope>
    <source>
        <strain evidence="8">ZM13</strain>
    </source>
</reference>
<feature type="chain" id="PRO_5038363899" evidence="4">
    <location>
        <begin position="22"/>
        <end position="414"/>
    </location>
</feature>
<dbReference type="InterPro" id="IPR058625">
    <property type="entry name" value="MdtA-like_BSH"/>
</dbReference>
<dbReference type="KEGG" id="apol:K9D25_13545"/>